<keyword evidence="3" id="KW-1185">Reference proteome</keyword>
<proteinExistence type="predicted"/>
<dbReference type="EMBL" id="SLUP01000004">
    <property type="protein sequence ID" value="TCL66169.1"/>
    <property type="molecule type" value="Genomic_DNA"/>
</dbReference>
<reference evidence="2 3" key="1">
    <citation type="submission" date="2019-03" db="EMBL/GenBank/DDBJ databases">
        <title>Genomic Encyclopedia of Type Strains, Phase IV (KMG-IV): sequencing the most valuable type-strain genomes for metagenomic binning, comparative biology and taxonomic classification.</title>
        <authorList>
            <person name="Goeker M."/>
        </authorList>
    </citation>
    <scope>NUCLEOTIDE SEQUENCE [LARGE SCALE GENOMIC DNA]</scope>
    <source>
        <strain evidence="2 3">DSM 18792</strain>
    </source>
</reference>
<dbReference type="InterPro" id="IPR036249">
    <property type="entry name" value="Thioredoxin-like_sf"/>
</dbReference>
<dbReference type="OrthoDB" id="9815205at2"/>
<evidence type="ECO:0000313" key="2">
    <source>
        <dbReference type="EMBL" id="TCL66169.1"/>
    </source>
</evidence>
<organism evidence="2 3">
    <name type="scientific">Mariniflexile fucanivorans</name>
    <dbReference type="NCBI Taxonomy" id="264023"/>
    <lineage>
        <taxon>Bacteria</taxon>
        <taxon>Pseudomonadati</taxon>
        <taxon>Bacteroidota</taxon>
        <taxon>Flavobacteriia</taxon>
        <taxon>Flavobacteriales</taxon>
        <taxon>Flavobacteriaceae</taxon>
        <taxon>Mariniflexile</taxon>
    </lineage>
</organism>
<comment type="caution">
    <text evidence="2">The sequence shown here is derived from an EMBL/GenBank/DDBJ whole genome shotgun (WGS) entry which is preliminary data.</text>
</comment>
<dbReference type="Gene3D" id="3.40.30.10">
    <property type="entry name" value="Glutaredoxin"/>
    <property type="match status" value="1"/>
</dbReference>
<dbReference type="InterPro" id="IPR050553">
    <property type="entry name" value="Thioredoxin_ResA/DsbE_sf"/>
</dbReference>
<dbReference type="GO" id="GO:0016491">
    <property type="term" value="F:oxidoreductase activity"/>
    <property type="evidence" value="ECO:0007669"/>
    <property type="project" value="InterPro"/>
</dbReference>
<name>A0A4R1RJK9_9FLAO</name>
<gene>
    <name evidence="2" type="ORF">EV196_104199</name>
</gene>
<keyword evidence="2" id="KW-0413">Isomerase</keyword>
<dbReference type="RefSeq" id="WP_132217653.1">
    <property type="nucleotide sequence ID" value="NZ_OX156936.1"/>
</dbReference>
<dbReference type="AlphaFoldDB" id="A0A4R1RJK9"/>
<evidence type="ECO:0000313" key="3">
    <source>
        <dbReference type="Proteomes" id="UP000295455"/>
    </source>
</evidence>
<dbReference type="GO" id="GO:0016853">
    <property type="term" value="F:isomerase activity"/>
    <property type="evidence" value="ECO:0007669"/>
    <property type="project" value="UniProtKB-KW"/>
</dbReference>
<dbReference type="PANTHER" id="PTHR42852">
    <property type="entry name" value="THIOL:DISULFIDE INTERCHANGE PROTEIN DSBE"/>
    <property type="match status" value="1"/>
</dbReference>
<sequence>MSFLKKNIKNILFLLVIAVMLIPQTRQPIQVLLHKAIALVKPVSINETKLTSLPHYNWKLTDENNVTFNFENAKGKVVLINFWATWCPPCIAEMPSMQALYDDYKDQVLFLFVTNDWYSEINPFLKKNNYTFKVYRPAAEYPEYFDIPTIPRTFLIDKNSNVIIDENGAVNWNSDKIRNTIDNLLK</sequence>
<dbReference type="PANTHER" id="PTHR42852:SF17">
    <property type="entry name" value="THIOREDOXIN-LIKE PROTEIN HI_1115"/>
    <property type="match status" value="1"/>
</dbReference>
<dbReference type="InterPro" id="IPR013766">
    <property type="entry name" value="Thioredoxin_domain"/>
</dbReference>
<dbReference type="Pfam" id="PF08534">
    <property type="entry name" value="Redoxin"/>
    <property type="match status" value="1"/>
</dbReference>
<evidence type="ECO:0000259" key="1">
    <source>
        <dbReference type="PROSITE" id="PS51352"/>
    </source>
</evidence>
<dbReference type="CDD" id="cd02966">
    <property type="entry name" value="TlpA_like_family"/>
    <property type="match status" value="1"/>
</dbReference>
<protein>
    <submittedName>
        <fullName evidence="2">Thiol-disulfide isomerase/thioredoxin</fullName>
    </submittedName>
</protein>
<dbReference type="PROSITE" id="PS51352">
    <property type="entry name" value="THIOREDOXIN_2"/>
    <property type="match status" value="1"/>
</dbReference>
<accession>A0A4R1RJK9</accession>
<dbReference type="SUPFAM" id="SSF52833">
    <property type="entry name" value="Thioredoxin-like"/>
    <property type="match status" value="1"/>
</dbReference>
<dbReference type="InterPro" id="IPR013740">
    <property type="entry name" value="Redoxin"/>
</dbReference>
<feature type="domain" description="Thioredoxin" evidence="1">
    <location>
        <begin position="49"/>
        <end position="186"/>
    </location>
</feature>
<dbReference type="Proteomes" id="UP000295455">
    <property type="component" value="Unassembled WGS sequence"/>
</dbReference>